<dbReference type="Gene3D" id="3.50.30.40">
    <property type="entry name" value="Ribonuclease E inhibitor RraA/RraA-like"/>
    <property type="match status" value="1"/>
</dbReference>
<comment type="catalytic activity">
    <reaction evidence="8 10">
        <text>oxaloacetate + H(+) = pyruvate + CO2</text>
        <dbReference type="Rhea" id="RHEA:15641"/>
        <dbReference type="ChEBI" id="CHEBI:15361"/>
        <dbReference type="ChEBI" id="CHEBI:15378"/>
        <dbReference type="ChEBI" id="CHEBI:16452"/>
        <dbReference type="ChEBI" id="CHEBI:16526"/>
        <dbReference type="EC" id="4.1.1.112"/>
    </reaction>
</comment>
<proteinExistence type="inferred from homology"/>
<comment type="catalytic activity">
    <reaction evidence="1 10">
        <text>4-hydroxy-4-methyl-2-oxoglutarate = 2 pyruvate</text>
        <dbReference type="Rhea" id="RHEA:22748"/>
        <dbReference type="ChEBI" id="CHEBI:15361"/>
        <dbReference type="ChEBI" id="CHEBI:58276"/>
        <dbReference type="EC" id="4.1.3.17"/>
    </reaction>
</comment>
<dbReference type="EC" id="4.1.1.112" evidence="10"/>
<comment type="caution">
    <text evidence="11">The sequence shown here is derived from an EMBL/GenBank/DDBJ whole genome shotgun (WGS) entry which is preliminary data.</text>
</comment>
<dbReference type="CDD" id="cd16841">
    <property type="entry name" value="RraA_family"/>
    <property type="match status" value="1"/>
</dbReference>
<dbReference type="GO" id="GO:0008428">
    <property type="term" value="F:ribonuclease inhibitor activity"/>
    <property type="evidence" value="ECO:0007669"/>
    <property type="project" value="InterPro"/>
</dbReference>
<dbReference type="PANTHER" id="PTHR33254">
    <property type="entry name" value="4-HYDROXY-4-METHYL-2-OXOGLUTARATE ALDOLASE 3-RELATED"/>
    <property type="match status" value="1"/>
</dbReference>
<comment type="cofactor">
    <cofactor evidence="2 10">
        <name>a divalent metal cation</name>
        <dbReference type="ChEBI" id="CHEBI:60240"/>
    </cofactor>
</comment>
<comment type="subunit">
    <text evidence="4 10">Homotrimer.</text>
</comment>
<dbReference type="Pfam" id="PF03737">
    <property type="entry name" value="RraA-like"/>
    <property type="match status" value="1"/>
</dbReference>
<organism evidence="11 12">
    <name type="scientific">Congregibacter litoralis KT71</name>
    <dbReference type="NCBI Taxonomy" id="314285"/>
    <lineage>
        <taxon>Bacteria</taxon>
        <taxon>Pseudomonadati</taxon>
        <taxon>Pseudomonadota</taxon>
        <taxon>Gammaproteobacteria</taxon>
        <taxon>Cellvibrionales</taxon>
        <taxon>Halieaceae</taxon>
        <taxon>Congregibacter</taxon>
    </lineage>
</organism>
<evidence type="ECO:0000313" key="11">
    <source>
        <dbReference type="EMBL" id="EAQ99053.1"/>
    </source>
</evidence>
<dbReference type="eggNOG" id="COG0684">
    <property type="taxonomic scope" value="Bacteria"/>
</dbReference>
<dbReference type="GO" id="GO:0047443">
    <property type="term" value="F:4-hydroxy-4-methyl-2-oxoglutarate aldolase activity"/>
    <property type="evidence" value="ECO:0007669"/>
    <property type="project" value="UniProtKB-EC"/>
</dbReference>
<dbReference type="OrthoDB" id="943692at2"/>
<gene>
    <name evidence="11" type="ORF">KT71_10507</name>
</gene>
<evidence type="ECO:0000256" key="5">
    <source>
        <dbReference type="ARBA" id="ARBA00022723"/>
    </source>
</evidence>
<dbReference type="RefSeq" id="WP_008294537.1">
    <property type="nucleotide sequence ID" value="NZ_CM002299.1"/>
</dbReference>
<evidence type="ECO:0000256" key="8">
    <source>
        <dbReference type="ARBA" id="ARBA00047973"/>
    </source>
</evidence>
<evidence type="ECO:0000256" key="1">
    <source>
        <dbReference type="ARBA" id="ARBA00001342"/>
    </source>
</evidence>
<evidence type="ECO:0000313" key="12">
    <source>
        <dbReference type="Proteomes" id="UP000019205"/>
    </source>
</evidence>
<accession>A4A5I2</accession>
<dbReference type="NCBIfam" id="NF006875">
    <property type="entry name" value="PRK09372.1"/>
    <property type="match status" value="1"/>
</dbReference>
<dbReference type="PANTHER" id="PTHR33254:SF4">
    <property type="entry name" value="4-HYDROXY-4-METHYL-2-OXOGLUTARATE ALDOLASE 3-RELATED"/>
    <property type="match status" value="1"/>
</dbReference>
<evidence type="ECO:0000256" key="7">
    <source>
        <dbReference type="ARBA" id="ARBA00025046"/>
    </source>
</evidence>
<dbReference type="EMBL" id="AAOA02000003">
    <property type="protein sequence ID" value="EAQ99053.1"/>
    <property type="molecule type" value="Genomic_DNA"/>
</dbReference>
<keyword evidence="12" id="KW-1185">Reference proteome</keyword>
<comment type="similarity">
    <text evidence="3 10">Belongs to the class II aldolase/RraA-like family.</text>
</comment>
<evidence type="ECO:0000256" key="2">
    <source>
        <dbReference type="ARBA" id="ARBA00001968"/>
    </source>
</evidence>
<evidence type="ECO:0000256" key="10">
    <source>
        <dbReference type="RuleBase" id="RU004338"/>
    </source>
</evidence>
<comment type="function">
    <text evidence="7 10">Catalyzes the aldol cleavage of 4-hydroxy-4-methyl-2-oxoglutarate (HMG) into 2 molecules of pyruvate. Also contains a secondary oxaloacetate (OAA) decarboxylase activity due to the common pyruvate enolate transition state formed following C-C bond cleavage in the retro-aldol and decarboxylation reactions.</text>
</comment>
<evidence type="ECO:0000256" key="6">
    <source>
        <dbReference type="ARBA" id="ARBA00023239"/>
    </source>
</evidence>
<reference evidence="11 12" key="2">
    <citation type="journal article" date="2009" name="PLoS ONE">
        <title>The photosynthetic apparatus and its regulation in the aerobic gammaproteobacterium Congregibacter litoralis gen. nov., sp. nov.</title>
        <authorList>
            <person name="Spring S."/>
            <person name="Lunsdorf H."/>
            <person name="Fuchs B.M."/>
            <person name="Tindall B.J."/>
        </authorList>
    </citation>
    <scope>NUCLEOTIDE SEQUENCE [LARGE SCALE GENOMIC DNA]</scope>
    <source>
        <strain evidence="11">KT71</strain>
    </source>
</reference>
<dbReference type="GO" id="GO:0008948">
    <property type="term" value="F:oxaloacetate decarboxylase activity"/>
    <property type="evidence" value="ECO:0007669"/>
    <property type="project" value="UniProtKB-EC"/>
</dbReference>
<dbReference type="NCBIfam" id="TIGR01935">
    <property type="entry name" value="NOT-MenG"/>
    <property type="match status" value="1"/>
</dbReference>
<dbReference type="SUPFAM" id="SSF89562">
    <property type="entry name" value="RraA-like"/>
    <property type="match status" value="1"/>
</dbReference>
<sequence length="162" mass="16952">MADSFSTPDLADSAPDARALIHAWRDFGGVDNFTGVAVTVKCFEDNSLVKELVQQPGEGRVMVVDGGCSLRRALLGDQLAAKAVENGWSGLVIAGAVRDVEILATLALGVKALGACPQKTDKRGEGQRDLPIDIGGTTVRSGDYVYADRNGVLVSAEALLPL</sequence>
<evidence type="ECO:0000256" key="3">
    <source>
        <dbReference type="ARBA" id="ARBA00008621"/>
    </source>
</evidence>
<keyword evidence="5 9" id="KW-0479">Metal-binding</keyword>
<protein>
    <recommendedName>
        <fullName evidence="10">4-hydroxy-4-methyl-2-oxoglutarate aldolase</fullName>
        <shortName evidence="10">HMG aldolase</shortName>
        <ecNumber evidence="10">4.1.1.112</ecNumber>
        <ecNumber evidence="10">4.1.3.17</ecNumber>
    </recommendedName>
    <alternativeName>
        <fullName evidence="10">Oxaloacetate decarboxylase</fullName>
    </alternativeName>
</protein>
<feature type="binding site" evidence="9">
    <location>
        <position position="98"/>
    </location>
    <ligand>
        <name>substrate</name>
    </ligand>
</feature>
<keyword evidence="6 10" id="KW-0456">Lyase</keyword>
<dbReference type="AlphaFoldDB" id="A4A5I2"/>
<name>A4A5I2_9GAMM</name>
<dbReference type="InterPro" id="IPR005493">
    <property type="entry name" value="RraA/RraA-like"/>
</dbReference>
<dbReference type="EC" id="4.1.3.17" evidence="10"/>
<dbReference type="InterPro" id="IPR010203">
    <property type="entry name" value="RraA"/>
</dbReference>
<dbReference type="GO" id="GO:0051252">
    <property type="term" value="P:regulation of RNA metabolic process"/>
    <property type="evidence" value="ECO:0007669"/>
    <property type="project" value="InterPro"/>
</dbReference>
<dbReference type="GO" id="GO:0046872">
    <property type="term" value="F:metal ion binding"/>
    <property type="evidence" value="ECO:0007669"/>
    <property type="project" value="UniProtKB-KW"/>
</dbReference>
<evidence type="ECO:0000256" key="9">
    <source>
        <dbReference type="PIRSR" id="PIRSR605493-1"/>
    </source>
</evidence>
<comment type="cofactor">
    <cofactor evidence="9">
        <name>Mg(2+)</name>
        <dbReference type="ChEBI" id="CHEBI:18420"/>
    </cofactor>
</comment>
<keyword evidence="9" id="KW-0460">Magnesium</keyword>
<reference evidence="11 12" key="1">
    <citation type="journal article" date="2007" name="Proc. Natl. Acad. Sci. U.S.A.">
        <title>Characterization of a marine gammaproteobacterium capable of aerobic anoxygenic photosynthesis.</title>
        <authorList>
            <person name="Fuchs B.M."/>
            <person name="Spring S."/>
            <person name="Teeling H."/>
            <person name="Quast C."/>
            <person name="Wulf J."/>
            <person name="Schattenhofer M."/>
            <person name="Yan S."/>
            <person name="Ferriera S."/>
            <person name="Johnson J."/>
            <person name="Glockner F.O."/>
            <person name="Amann R."/>
        </authorList>
    </citation>
    <scope>NUCLEOTIDE SEQUENCE [LARGE SCALE GENOMIC DNA]</scope>
    <source>
        <strain evidence="11">KT71</strain>
    </source>
</reference>
<feature type="binding site" evidence="9">
    <location>
        <begin position="76"/>
        <end position="79"/>
    </location>
    <ligand>
        <name>substrate</name>
    </ligand>
</feature>
<dbReference type="InterPro" id="IPR036704">
    <property type="entry name" value="RraA/RraA-like_sf"/>
</dbReference>
<feature type="binding site" evidence="9">
    <location>
        <position position="99"/>
    </location>
    <ligand>
        <name>Mg(2+)</name>
        <dbReference type="ChEBI" id="CHEBI:18420"/>
    </ligand>
</feature>
<evidence type="ECO:0000256" key="4">
    <source>
        <dbReference type="ARBA" id="ARBA00011233"/>
    </source>
</evidence>
<dbReference type="Proteomes" id="UP000019205">
    <property type="component" value="Chromosome"/>
</dbReference>
<dbReference type="STRING" id="314285.KT71_10507"/>
<dbReference type="HOGENOM" id="CLU_072626_4_0_6"/>